<evidence type="ECO:0000256" key="2">
    <source>
        <dbReference type="ARBA" id="ARBA00007871"/>
    </source>
</evidence>
<keyword evidence="8" id="KW-0805">Transcription regulation</keyword>
<accession>A0ABW1EL57</accession>
<evidence type="ECO:0000256" key="13">
    <source>
        <dbReference type="ARBA" id="ARBA00025185"/>
    </source>
</evidence>
<evidence type="ECO:0000256" key="5">
    <source>
        <dbReference type="ARBA" id="ARBA00022490"/>
    </source>
</evidence>
<comment type="subcellular location">
    <subcellularLocation>
        <location evidence="1">Cytoplasm</location>
    </subcellularLocation>
</comment>
<evidence type="ECO:0000256" key="11">
    <source>
        <dbReference type="ARBA" id="ARBA00023163"/>
    </source>
</evidence>
<dbReference type="InterPro" id="IPR008988">
    <property type="entry name" value="Transcriptional_repressor_C"/>
</dbReference>
<dbReference type="SMART" id="SM00529">
    <property type="entry name" value="HTH_DTXR"/>
    <property type="match status" value="1"/>
</dbReference>
<keyword evidence="5" id="KW-0963">Cytoplasm</keyword>
<evidence type="ECO:0000256" key="10">
    <source>
        <dbReference type="ARBA" id="ARBA00023159"/>
    </source>
</evidence>
<keyword evidence="6" id="KW-0678">Repressor</keyword>
<evidence type="ECO:0000313" key="17">
    <source>
        <dbReference type="Proteomes" id="UP001596091"/>
    </source>
</evidence>
<evidence type="ECO:0000313" key="16">
    <source>
        <dbReference type="EMBL" id="MFC5864729.1"/>
    </source>
</evidence>
<proteinExistence type="inferred from homology"/>
<sequence>MSESITVSKQDYLKAILEAESEGHQVIPAMLAHWLSVSAPAVTMALKRLKRDGYVDVKSDGIVRLTPTGKETAYRTALRHHLIERMLSEIFGMEWYEIHAEAERLEHAVSPAFEARLIEKLGEQGMCPHGNTVLPESPAQRKKRGLTQLSEATEQTDYVVSALYERDPKLLIFLHESGISPNTRLRLQARNYDKTVVLETPAGQVTLGHPAAEGVWVKRVASREANKK</sequence>
<dbReference type="Pfam" id="PF04023">
    <property type="entry name" value="FeoA"/>
    <property type="match status" value="1"/>
</dbReference>
<dbReference type="Pfam" id="PF02742">
    <property type="entry name" value="Fe_dep_repr_C"/>
    <property type="match status" value="1"/>
</dbReference>
<dbReference type="InterPro" id="IPR022687">
    <property type="entry name" value="HTH_DTXR"/>
</dbReference>
<dbReference type="InterPro" id="IPR022689">
    <property type="entry name" value="Iron_dep_repressor"/>
</dbReference>
<dbReference type="SUPFAM" id="SSF46785">
    <property type="entry name" value="Winged helix' DNA-binding domain"/>
    <property type="match status" value="1"/>
</dbReference>
<organism evidence="16 17">
    <name type="scientific">Acidicapsa dinghuensis</name>
    <dbReference type="NCBI Taxonomy" id="2218256"/>
    <lineage>
        <taxon>Bacteria</taxon>
        <taxon>Pseudomonadati</taxon>
        <taxon>Acidobacteriota</taxon>
        <taxon>Terriglobia</taxon>
        <taxon>Terriglobales</taxon>
        <taxon>Acidobacteriaceae</taxon>
        <taxon>Acidicapsa</taxon>
    </lineage>
</organism>
<protein>
    <recommendedName>
        <fullName evidence="4">Transcriptional regulator MntR</fullName>
    </recommendedName>
    <alternativeName>
        <fullName evidence="14">Manganese transport regulator</fullName>
    </alternativeName>
</protein>
<dbReference type="EMBL" id="JBHSPH010000010">
    <property type="protein sequence ID" value="MFC5864729.1"/>
    <property type="molecule type" value="Genomic_DNA"/>
</dbReference>
<feature type="domain" description="HTH dtxR-type" evidence="15">
    <location>
        <begin position="1"/>
        <end position="66"/>
    </location>
</feature>
<evidence type="ECO:0000256" key="3">
    <source>
        <dbReference type="ARBA" id="ARBA00011738"/>
    </source>
</evidence>
<dbReference type="RefSeq" id="WP_263332655.1">
    <property type="nucleotide sequence ID" value="NZ_JAGSYH010000001.1"/>
</dbReference>
<dbReference type="InterPro" id="IPR036390">
    <property type="entry name" value="WH_DNA-bd_sf"/>
</dbReference>
<dbReference type="PANTHER" id="PTHR33238">
    <property type="entry name" value="IRON (METAL) DEPENDENT REPRESSOR, DTXR FAMILY"/>
    <property type="match status" value="1"/>
</dbReference>
<dbReference type="Pfam" id="PF01325">
    <property type="entry name" value="Fe_dep_repress"/>
    <property type="match status" value="1"/>
</dbReference>
<reference evidence="17" key="1">
    <citation type="journal article" date="2019" name="Int. J. Syst. Evol. Microbiol.">
        <title>The Global Catalogue of Microorganisms (GCM) 10K type strain sequencing project: providing services to taxonomists for standard genome sequencing and annotation.</title>
        <authorList>
            <consortium name="The Broad Institute Genomics Platform"/>
            <consortium name="The Broad Institute Genome Sequencing Center for Infectious Disease"/>
            <person name="Wu L."/>
            <person name="Ma J."/>
        </authorList>
    </citation>
    <scope>NUCLEOTIDE SEQUENCE [LARGE SCALE GENOMIC DNA]</scope>
    <source>
        <strain evidence="17">JCM 4087</strain>
    </source>
</reference>
<evidence type="ECO:0000256" key="9">
    <source>
        <dbReference type="ARBA" id="ARBA00023125"/>
    </source>
</evidence>
<evidence type="ECO:0000256" key="1">
    <source>
        <dbReference type="ARBA" id="ARBA00004496"/>
    </source>
</evidence>
<keyword evidence="9" id="KW-0238">DNA-binding</keyword>
<evidence type="ECO:0000256" key="8">
    <source>
        <dbReference type="ARBA" id="ARBA00023015"/>
    </source>
</evidence>
<keyword evidence="17" id="KW-1185">Reference proteome</keyword>
<dbReference type="InterPro" id="IPR036421">
    <property type="entry name" value="Fe_dep_repressor_sf"/>
</dbReference>
<dbReference type="InterPro" id="IPR001367">
    <property type="entry name" value="Fe_dep_repressor"/>
</dbReference>
<name>A0ABW1EL57_9BACT</name>
<keyword evidence="7" id="KW-0408">Iron</keyword>
<evidence type="ECO:0000256" key="7">
    <source>
        <dbReference type="ARBA" id="ARBA00023004"/>
    </source>
</evidence>
<evidence type="ECO:0000256" key="14">
    <source>
        <dbReference type="ARBA" id="ARBA00032593"/>
    </source>
</evidence>
<keyword evidence="10" id="KW-0010">Activator</keyword>
<evidence type="ECO:0000259" key="15">
    <source>
        <dbReference type="PROSITE" id="PS50944"/>
    </source>
</evidence>
<dbReference type="InterPro" id="IPR050536">
    <property type="entry name" value="DtxR_MntR_Metal-Reg"/>
</dbReference>
<dbReference type="PANTHER" id="PTHR33238:SF11">
    <property type="entry name" value="TRANSCRIPTIONAL REGULATOR MNTR"/>
    <property type="match status" value="1"/>
</dbReference>
<comment type="function">
    <text evidence="13">In the presence of manganese, represses expression of mntH and mntS. Up-regulates expression of mntP.</text>
</comment>
<dbReference type="Gene3D" id="1.10.10.10">
    <property type="entry name" value="Winged helix-like DNA-binding domain superfamily/Winged helix DNA-binding domain"/>
    <property type="match status" value="1"/>
</dbReference>
<comment type="subunit">
    <text evidence="3">Homodimer.</text>
</comment>
<dbReference type="Gene3D" id="2.30.30.90">
    <property type="match status" value="1"/>
</dbReference>
<gene>
    <name evidence="16" type="ORF">ACFPT7_20640</name>
</gene>
<comment type="similarity">
    <text evidence="2">Belongs to the DtxR/MntR family.</text>
</comment>
<dbReference type="InterPro" id="IPR007167">
    <property type="entry name" value="Fe-transptr_FeoA-like"/>
</dbReference>
<keyword evidence="11" id="KW-0804">Transcription</keyword>
<comment type="caution">
    <text evidence="16">The sequence shown here is derived from an EMBL/GenBank/DDBJ whole genome shotgun (WGS) entry which is preliminary data.</text>
</comment>
<keyword evidence="12" id="KW-0464">Manganese</keyword>
<dbReference type="InterPro" id="IPR038157">
    <property type="entry name" value="FeoA_core_dom"/>
</dbReference>
<dbReference type="SUPFAM" id="SSF47979">
    <property type="entry name" value="Iron-dependent repressor protein, dimerization domain"/>
    <property type="match status" value="1"/>
</dbReference>
<dbReference type="PROSITE" id="PS50944">
    <property type="entry name" value="HTH_DTXR"/>
    <property type="match status" value="1"/>
</dbReference>
<dbReference type="InterPro" id="IPR036388">
    <property type="entry name" value="WH-like_DNA-bd_sf"/>
</dbReference>
<evidence type="ECO:0000256" key="6">
    <source>
        <dbReference type="ARBA" id="ARBA00022491"/>
    </source>
</evidence>
<dbReference type="Proteomes" id="UP001596091">
    <property type="component" value="Unassembled WGS sequence"/>
</dbReference>
<evidence type="ECO:0000256" key="4">
    <source>
        <dbReference type="ARBA" id="ARBA00022386"/>
    </source>
</evidence>
<dbReference type="SUPFAM" id="SSF50037">
    <property type="entry name" value="C-terminal domain of transcriptional repressors"/>
    <property type="match status" value="1"/>
</dbReference>
<evidence type="ECO:0000256" key="12">
    <source>
        <dbReference type="ARBA" id="ARBA00023211"/>
    </source>
</evidence>